<organism evidence="3 4">
    <name type="scientific">Cynara cardunculus var. scolymus</name>
    <name type="common">Globe artichoke</name>
    <name type="synonym">Cynara scolymus</name>
    <dbReference type="NCBI Taxonomy" id="59895"/>
    <lineage>
        <taxon>Eukaryota</taxon>
        <taxon>Viridiplantae</taxon>
        <taxon>Streptophyta</taxon>
        <taxon>Embryophyta</taxon>
        <taxon>Tracheophyta</taxon>
        <taxon>Spermatophyta</taxon>
        <taxon>Magnoliopsida</taxon>
        <taxon>eudicotyledons</taxon>
        <taxon>Gunneridae</taxon>
        <taxon>Pentapetalae</taxon>
        <taxon>asterids</taxon>
        <taxon>campanulids</taxon>
        <taxon>Asterales</taxon>
        <taxon>Asteraceae</taxon>
        <taxon>Carduoideae</taxon>
        <taxon>Cardueae</taxon>
        <taxon>Carduinae</taxon>
        <taxon>Cynara</taxon>
    </lineage>
</organism>
<feature type="compositionally biased region" description="Pro residues" evidence="1">
    <location>
        <begin position="103"/>
        <end position="114"/>
    </location>
</feature>
<gene>
    <name evidence="3" type="ORF">Ccrd_017532</name>
</gene>
<feature type="transmembrane region" description="Helical" evidence="2">
    <location>
        <begin position="12"/>
        <end position="30"/>
    </location>
</feature>
<dbReference type="PANTHER" id="PTHR36036">
    <property type="entry name" value="PROLINE-RICH FAMILY PROTEIN"/>
    <property type="match status" value="1"/>
</dbReference>
<reference evidence="3 4" key="1">
    <citation type="journal article" date="2016" name="Sci. Rep.">
        <title>The genome sequence of the outbreeding globe artichoke constructed de novo incorporating a phase-aware low-pass sequencing strategy of F1 progeny.</title>
        <authorList>
            <person name="Scaglione D."/>
            <person name="Reyes-Chin-Wo S."/>
            <person name="Acquadro A."/>
            <person name="Froenicke L."/>
            <person name="Portis E."/>
            <person name="Beitel C."/>
            <person name="Tirone M."/>
            <person name="Mauro R."/>
            <person name="Lo Monaco A."/>
            <person name="Mauromicale G."/>
            <person name="Faccioli P."/>
            <person name="Cattivelli L."/>
            <person name="Rieseberg L."/>
            <person name="Michelmore R."/>
            <person name="Lanteri S."/>
        </authorList>
    </citation>
    <scope>NUCLEOTIDE SEQUENCE [LARGE SCALE GENOMIC DNA]</scope>
    <source>
        <strain evidence="3">2C</strain>
    </source>
</reference>
<evidence type="ECO:0000313" key="4">
    <source>
        <dbReference type="Proteomes" id="UP000243975"/>
    </source>
</evidence>
<dbReference type="InterPro" id="IPR040277">
    <property type="entry name" value="Os04g0629400-like"/>
</dbReference>
<feature type="compositionally biased region" description="Pro residues" evidence="1">
    <location>
        <begin position="122"/>
        <end position="131"/>
    </location>
</feature>
<evidence type="ECO:0000256" key="1">
    <source>
        <dbReference type="SAM" id="MobiDB-lite"/>
    </source>
</evidence>
<feature type="region of interest" description="Disordered" evidence="1">
    <location>
        <begin position="57"/>
        <end position="131"/>
    </location>
</feature>
<keyword evidence="4" id="KW-1185">Reference proteome</keyword>
<keyword evidence="2" id="KW-0812">Transmembrane</keyword>
<feature type="compositionally biased region" description="Low complexity" evidence="1">
    <location>
        <begin position="92"/>
        <end position="102"/>
    </location>
</feature>
<dbReference type="Proteomes" id="UP000243975">
    <property type="component" value="Unassembled WGS sequence"/>
</dbReference>
<dbReference type="EMBL" id="LEKV01002304">
    <property type="protein sequence ID" value="KVI04160.1"/>
    <property type="molecule type" value="Genomic_DNA"/>
</dbReference>
<name>A0A103Y7X8_CYNCS</name>
<keyword evidence="2" id="KW-1133">Transmembrane helix</keyword>
<dbReference type="OMA" id="GCYVGKA"/>
<dbReference type="AlphaFoldDB" id="A0A103Y7X8"/>
<sequence length="230" mass="24115">MCYVGKATKIFIFIITVLVITGLVIGFSVIRRTIHPKSHKCSGESCFQSEFYPPPPPPLEMPISSAPDPNASNPSDPTSNPSSFPPPPPPSSSSSGSSSNLSTPPPAASLPSPPSGSSTNQAPPPPPSVVTTPPPPVVIPAVPPAFNPPSPVPVTPEFDLQFVLNGGSEFVGQKGQNRVDFCLTVVNRKIASPYDSPVTLVIGIQSAVASLYNKQVKLQDIRWVVVAGFK</sequence>
<evidence type="ECO:0000313" key="3">
    <source>
        <dbReference type="EMBL" id="KVI04160.1"/>
    </source>
</evidence>
<dbReference type="PANTHER" id="PTHR36036:SF1">
    <property type="entry name" value="PROLINE-RICH FAMILY PROTEIN"/>
    <property type="match status" value="1"/>
</dbReference>
<accession>A0A103Y7X8</accession>
<proteinExistence type="predicted"/>
<dbReference type="PRINTS" id="PR01217">
    <property type="entry name" value="PRICHEXTENSN"/>
</dbReference>
<dbReference type="STRING" id="59895.A0A103Y7X8"/>
<protein>
    <submittedName>
        <fullName evidence="3">Uncharacterized protein</fullName>
    </submittedName>
</protein>
<feature type="compositionally biased region" description="Low complexity" evidence="1">
    <location>
        <begin position="62"/>
        <end position="82"/>
    </location>
</feature>
<keyword evidence="2" id="KW-0472">Membrane</keyword>
<evidence type="ECO:0000256" key="2">
    <source>
        <dbReference type="SAM" id="Phobius"/>
    </source>
</evidence>
<comment type="caution">
    <text evidence="3">The sequence shown here is derived from an EMBL/GenBank/DDBJ whole genome shotgun (WGS) entry which is preliminary data.</text>
</comment>
<dbReference type="Gramene" id="KVI04160">
    <property type="protein sequence ID" value="KVI04160"/>
    <property type="gene ID" value="Ccrd_017532"/>
</dbReference>